<sequence length="47" mass="4925">ITVDGKGSEVSRENVAQVIAAAVEDDNTIGRTINFDDGDTPIAEAIH</sequence>
<dbReference type="Gene3D" id="3.40.50.720">
    <property type="entry name" value="NAD(P)-binding Rossmann-like Domain"/>
    <property type="match status" value="1"/>
</dbReference>
<organism evidence="1 2">
    <name type="scientific">Brevibacterium paucivorans</name>
    <dbReference type="NCBI Taxonomy" id="170994"/>
    <lineage>
        <taxon>Bacteria</taxon>
        <taxon>Bacillati</taxon>
        <taxon>Actinomycetota</taxon>
        <taxon>Actinomycetes</taxon>
        <taxon>Micrococcales</taxon>
        <taxon>Brevibacteriaceae</taxon>
        <taxon>Brevibacterium</taxon>
    </lineage>
</organism>
<feature type="non-terminal residue" evidence="1">
    <location>
        <position position="1"/>
    </location>
</feature>
<dbReference type="EMBL" id="PNHK01000072">
    <property type="protein sequence ID" value="PMD04429.1"/>
    <property type="molecule type" value="Genomic_DNA"/>
</dbReference>
<dbReference type="AlphaFoldDB" id="A0A2N6VJZ0"/>
<gene>
    <name evidence="1" type="ORF">CJ199_12120</name>
</gene>
<accession>A0A2N6VJZ0</accession>
<name>A0A2N6VJZ0_9MICO</name>
<dbReference type="Proteomes" id="UP000235598">
    <property type="component" value="Unassembled WGS sequence"/>
</dbReference>
<reference evidence="1 2" key="1">
    <citation type="submission" date="2017-09" db="EMBL/GenBank/DDBJ databases">
        <title>Bacterial strain isolated from the female urinary microbiota.</title>
        <authorList>
            <person name="Thomas-White K."/>
            <person name="Kumar N."/>
            <person name="Forster S."/>
            <person name="Putonti C."/>
            <person name="Lawley T."/>
            <person name="Wolfe A.J."/>
        </authorList>
    </citation>
    <scope>NUCLEOTIDE SEQUENCE [LARGE SCALE GENOMIC DNA]</scope>
    <source>
        <strain evidence="1 2">UMB1301</strain>
    </source>
</reference>
<evidence type="ECO:0000313" key="2">
    <source>
        <dbReference type="Proteomes" id="UP000235598"/>
    </source>
</evidence>
<proteinExistence type="predicted"/>
<protein>
    <submittedName>
        <fullName evidence="1">NAD-dependent dehydratase</fullName>
    </submittedName>
</protein>
<evidence type="ECO:0000313" key="1">
    <source>
        <dbReference type="EMBL" id="PMD04429.1"/>
    </source>
</evidence>
<comment type="caution">
    <text evidence="1">The sequence shown here is derived from an EMBL/GenBank/DDBJ whole genome shotgun (WGS) entry which is preliminary data.</text>
</comment>